<dbReference type="PANTHER" id="PTHR42791:SF2">
    <property type="entry name" value="N-ACETYLTRANSFERASE DOMAIN-CONTAINING PROTEIN"/>
    <property type="match status" value="1"/>
</dbReference>
<dbReference type="EMBL" id="PDLN01000011">
    <property type="protein sequence ID" value="RDW71764.1"/>
    <property type="molecule type" value="Genomic_DNA"/>
</dbReference>
<dbReference type="Pfam" id="PF13508">
    <property type="entry name" value="Acetyltransf_7"/>
    <property type="match status" value="1"/>
</dbReference>
<proteinExistence type="predicted"/>
<dbReference type="Gene3D" id="3.40.630.30">
    <property type="match status" value="1"/>
</dbReference>
<dbReference type="SUPFAM" id="SSF55729">
    <property type="entry name" value="Acyl-CoA N-acyltransferases (Nat)"/>
    <property type="match status" value="1"/>
</dbReference>
<dbReference type="GO" id="GO:0016747">
    <property type="term" value="F:acyltransferase activity, transferring groups other than amino-acyl groups"/>
    <property type="evidence" value="ECO:0007669"/>
    <property type="project" value="InterPro"/>
</dbReference>
<accession>A0A3D8RD15</accession>
<dbReference type="PROSITE" id="PS51186">
    <property type="entry name" value="GNAT"/>
    <property type="match status" value="1"/>
</dbReference>
<dbReference type="CDD" id="cd04301">
    <property type="entry name" value="NAT_SF"/>
    <property type="match status" value="1"/>
</dbReference>
<feature type="domain" description="N-acetyltransferase" evidence="1">
    <location>
        <begin position="77"/>
        <end position="226"/>
    </location>
</feature>
<evidence type="ECO:0000259" key="1">
    <source>
        <dbReference type="PROSITE" id="PS51186"/>
    </source>
</evidence>
<evidence type="ECO:0000313" key="3">
    <source>
        <dbReference type="Proteomes" id="UP000256328"/>
    </source>
</evidence>
<keyword evidence="3" id="KW-1185">Reference proteome</keyword>
<name>A0A3D8RD15_9HELO</name>
<sequence length="231" mass="25962">MPPFQILPCTLADGPALARNNIAAFWTDPTWILMWPGKTCEYVISQATLRVAHNLLSNRERWRHLKAVDTATGDLVGYVRWVLPEDGPEGKMWSAALGPVGSAEEREKARRESENADWEFDHSLDKQDEVMVGLKEDLMGGKRYLLLDYLAVHPSNRNQGIATLLVESGVKEADRMGMDVFVLAMQAGLNVYEKSGFVLLKELHQDVPESGENGQRAAYYLERKCRVMEGV</sequence>
<comment type="caution">
    <text evidence="2">The sequence shown here is derived from an EMBL/GenBank/DDBJ whole genome shotgun (WGS) entry which is preliminary data.</text>
</comment>
<dbReference type="InterPro" id="IPR016181">
    <property type="entry name" value="Acyl_CoA_acyltransferase"/>
</dbReference>
<dbReference type="InterPro" id="IPR052523">
    <property type="entry name" value="Trichothecene_AcTrans"/>
</dbReference>
<gene>
    <name evidence="2" type="ORF">BP5796_07798</name>
</gene>
<dbReference type="OrthoDB" id="2115692at2759"/>
<dbReference type="Proteomes" id="UP000256328">
    <property type="component" value="Unassembled WGS sequence"/>
</dbReference>
<dbReference type="InterPro" id="IPR000182">
    <property type="entry name" value="GNAT_dom"/>
</dbReference>
<protein>
    <recommendedName>
        <fullName evidence="1">N-acetyltransferase domain-containing protein</fullName>
    </recommendedName>
</protein>
<reference evidence="2 3" key="1">
    <citation type="journal article" date="2018" name="IMA Fungus">
        <title>IMA Genome-F 9: Draft genome sequence of Annulohypoxylon stygium, Aspergillus mulundensis, Berkeleyomyces basicola (syn. Thielaviopsis basicola), Ceratocystis smalleyi, two Cercospora beticola strains, Coleophoma cylindrospora, Fusarium fracticaudum, Phialophora cf. hyalina, and Morchella septimelata.</title>
        <authorList>
            <person name="Wingfield B.D."/>
            <person name="Bills G.F."/>
            <person name="Dong Y."/>
            <person name="Huang W."/>
            <person name="Nel W.J."/>
            <person name="Swalarsk-Parry B.S."/>
            <person name="Vaghefi N."/>
            <person name="Wilken P.M."/>
            <person name="An Z."/>
            <person name="de Beer Z.W."/>
            <person name="De Vos L."/>
            <person name="Chen L."/>
            <person name="Duong T.A."/>
            <person name="Gao Y."/>
            <person name="Hammerbacher A."/>
            <person name="Kikkert J.R."/>
            <person name="Li Y."/>
            <person name="Li H."/>
            <person name="Li K."/>
            <person name="Li Q."/>
            <person name="Liu X."/>
            <person name="Ma X."/>
            <person name="Naidoo K."/>
            <person name="Pethybridge S.J."/>
            <person name="Sun J."/>
            <person name="Steenkamp E.T."/>
            <person name="van der Nest M.A."/>
            <person name="van Wyk S."/>
            <person name="Wingfield M.J."/>
            <person name="Xiong C."/>
            <person name="Yue Q."/>
            <person name="Zhang X."/>
        </authorList>
    </citation>
    <scope>NUCLEOTIDE SEQUENCE [LARGE SCALE GENOMIC DNA]</scope>
    <source>
        <strain evidence="2 3">BP5796</strain>
    </source>
</reference>
<dbReference type="AlphaFoldDB" id="A0A3D8RD15"/>
<dbReference type="PANTHER" id="PTHR42791">
    <property type="entry name" value="GNAT FAMILY ACETYLTRANSFERASE"/>
    <property type="match status" value="1"/>
</dbReference>
<organism evidence="2 3">
    <name type="scientific">Coleophoma crateriformis</name>
    <dbReference type="NCBI Taxonomy" id="565419"/>
    <lineage>
        <taxon>Eukaryota</taxon>
        <taxon>Fungi</taxon>
        <taxon>Dikarya</taxon>
        <taxon>Ascomycota</taxon>
        <taxon>Pezizomycotina</taxon>
        <taxon>Leotiomycetes</taxon>
        <taxon>Helotiales</taxon>
        <taxon>Dermateaceae</taxon>
        <taxon>Coleophoma</taxon>
    </lineage>
</organism>
<evidence type="ECO:0000313" key="2">
    <source>
        <dbReference type="EMBL" id="RDW71764.1"/>
    </source>
</evidence>